<dbReference type="NCBIfam" id="TIGR00756">
    <property type="entry name" value="PPR"/>
    <property type="match status" value="5"/>
</dbReference>
<comment type="similarity">
    <text evidence="1">Belongs to the PPR family. P subfamily.</text>
</comment>
<dbReference type="SUPFAM" id="SSF160443">
    <property type="entry name" value="SMR domain-like"/>
    <property type="match status" value="1"/>
</dbReference>
<dbReference type="PROSITE" id="PS50828">
    <property type="entry name" value="SMR"/>
    <property type="match status" value="1"/>
</dbReference>
<name>A0A8S0UB86_OLEEU</name>
<dbReference type="Gene3D" id="3.30.1370.110">
    <property type="match status" value="1"/>
</dbReference>
<reference evidence="6 7" key="1">
    <citation type="submission" date="2019-12" db="EMBL/GenBank/DDBJ databases">
        <authorList>
            <person name="Alioto T."/>
            <person name="Alioto T."/>
            <person name="Gomez Garrido J."/>
        </authorList>
    </citation>
    <scope>NUCLEOTIDE SEQUENCE [LARGE SCALE GENOMIC DNA]</scope>
</reference>
<dbReference type="SMART" id="SM00463">
    <property type="entry name" value="SMR"/>
    <property type="match status" value="1"/>
</dbReference>
<keyword evidence="7" id="KW-1185">Reference proteome</keyword>
<feature type="region of interest" description="Disordered" evidence="4">
    <location>
        <begin position="32"/>
        <end position="62"/>
    </location>
</feature>
<dbReference type="InterPro" id="IPR002885">
    <property type="entry name" value="PPR_rpt"/>
</dbReference>
<evidence type="ECO:0000256" key="3">
    <source>
        <dbReference type="PROSITE-ProRule" id="PRU00708"/>
    </source>
</evidence>
<gene>
    <name evidence="6" type="ORF">OLEA9_A040795</name>
</gene>
<protein>
    <recommendedName>
        <fullName evidence="5">Smr domain-containing protein</fullName>
    </recommendedName>
</protein>
<feature type="repeat" description="PPR" evidence="3">
    <location>
        <begin position="218"/>
        <end position="252"/>
    </location>
</feature>
<dbReference type="PROSITE" id="PS51375">
    <property type="entry name" value="PPR"/>
    <property type="match status" value="5"/>
</dbReference>
<dbReference type="Proteomes" id="UP000594638">
    <property type="component" value="Unassembled WGS sequence"/>
</dbReference>
<dbReference type="GO" id="GO:0031930">
    <property type="term" value="P:mitochondria-nucleus signaling pathway"/>
    <property type="evidence" value="ECO:0007669"/>
    <property type="project" value="TreeGrafter"/>
</dbReference>
<keyword evidence="2" id="KW-0677">Repeat</keyword>
<dbReference type="InterPro" id="IPR011990">
    <property type="entry name" value="TPR-like_helical_dom_sf"/>
</dbReference>
<dbReference type="EMBL" id="CACTIH010007509">
    <property type="protein sequence ID" value="CAA3014840.1"/>
    <property type="molecule type" value="Genomic_DNA"/>
</dbReference>
<feature type="repeat" description="PPR" evidence="3">
    <location>
        <begin position="261"/>
        <end position="295"/>
    </location>
</feature>
<feature type="domain" description="Smr" evidence="5">
    <location>
        <begin position="556"/>
        <end position="643"/>
    </location>
</feature>
<dbReference type="OrthoDB" id="185373at2759"/>
<evidence type="ECO:0000256" key="1">
    <source>
        <dbReference type="ARBA" id="ARBA00007626"/>
    </source>
</evidence>
<evidence type="ECO:0000256" key="4">
    <source>
        <dbReference type="SAM" id="MobiDB-lite"/>
    </source>
</evidence>
<evidence type="ECO:0000313" key="7">
    <source>
        <dbReference type="Proteomes" id="UP000594638"/>
    </source>
</evidence>
<dbReference type="Pfam" id="PF13812">
    <property type="entry name" value="PPR_3"/>
    <property type="match status" value="2"/>
</dbReference>
<sequence>MAFSTPPPYCTLTTTKPYQNHHLQNYNSHHQHWASQKVSLHNNNPSHTRNAAPKPPSGPGSTAEELLQQALFCGGDHNYIDDILLSFEPKLRKVDLAREVFENAANEGYGNTVYAYSALISAYAKIRYCDETIRVFETKKDSSLKLNLVTFNALIDACGKGGADFKRASMIFDEMLSNGVQTDRITYNSLLAVCSGAGLWELARSLFGEMLYRGIDQDIYTYNTLLDAACNGGHIDVAFDIMSEMPTKKILPNEFAGIKLDRVSYNTLVAIYASLGRCEEALNIGKEMESVGIKKDVVTYNALLDGFEVYREFKQQGMKADVVFYSKLIDALCKMGLVESSTILLNEMMKEGIQPNVVTYNSIVNAFGLSVAVEYLESQLGSSQLPVLEDGVHNKDKDERDDKIIKIFKQLAHGKSGCEKWDTRGKQDFLCVLGVFQKTHGMEIKPNVVTFSAILNACSCYSSFEEASLLLDELNLFDNQVHGVAYGLLMGCNENVWLQALSLFDVVKQMDTLTASAFYNALTDMLWHFGQHGAQLVVLEGKRRQVWENTWSESCLDLHLMSSGAARAMVHAWLLNIRSIVFEGHELPKLLSILTGWGKHSKVVGDGALKRAIEAQLTSIGAPFQIAKCNIGSFISTGAVVAA</sequence>
<evidence type="ECO:0000313" key="6">
    <source>
        <dbReference type="EMBL" id="CAA3014840.1"/>
    </source>
</evidence>
<proteinExistence type="inferred from homology"/>
<feature type="compositionally biased region" description="Polar residues" evidence="4">
    <location>
        <begin position="32"/>
        <end position="49"/>
    </location>
</feature>
<comment type="caution">
    <text evidence="6">The sequence shown here is derived from an EMBL/GenBank/DDBJ whole genome shotgun (WGS) entry which is preliminary data.</text>
</comment>
<dbReference type="AlphaFoldDB" id="A0A8S0UB86"/>
<dbReference type="GO" id="GO:0010019">
    <property type="term" value="P:chloroplast-nucleus signaling pathway"/>
    <property type="evidence" value="ECO:0007669"/>
    <property type="project" value="TreeGrafter"/>
</dbReference>
<evidence type="ECO:0000256" key="2">
    <source>
        <dbReference type="ARBA" id="ARBA00022737"/>
    </source>
</evidence>
<dbReference type="PANTHER" id="PTHR47936">
    <property type="entry name" value="PPR_LONG DOMAIN-CONTAINING PROTEIN"/>
    <property type="match status" value="1"/>
</dbReference>
<feature type="repeat" description="PPR" evidence="3">
    <location>
        <begin position="321"/>
        <end position="355"/>
    </location>
</feature>
<dbReference type="Pfam" id="PF13041">
    <property type="entry name" value="PPR_2"/>
    <property type="match status" value="3"/>
</dbReference>
<evidence type="ECO:0000259" key="5">
    <source>
        <dbReference type="PROSITE" id="PS50828"/>
    </source>
</evidence>
<feature type="repeat" description="PPR" evidence="3">
    <location>
        <begin position="183"/>
        <end position="217"/>
    </location>
</feature>
<feature type="repeat" description="PPR" evidence="3">
    <location>
        <begin position="147"/>
        <end position="182"/>
    </location>
</feature>
<dbReference type="PANTHER" id="PTHR47936:SF1">
    <property type="entry name" value="PENTATRICOPEPTIDE REPEAT-CONTAINING PROTEIN GUN1, CHLOROPLASTIC"/>
    <property type="match status" value="1"/>
</dbReference>
<accession>A0A8S0UB86</accession>
<dbReference type="Gene3D" id="1.25.40.10">
    <property type="entry name" value="Tetratricopeptide repeat domain"/>
    <property type="match status" value="4"/>
</dbReference>
<organism evidence="6 7">
    <name type="scientific">Olea europaea subsp. europaea</name>
    <dbReference type="NCBI Taxonomy" id="158383"/>
    <lineage>
        <taxon>Eukaryota</taxon>
        <taxon>Viridiplantae</taxon>
        <taxon>Streptophyta</taxon>
        <taxon>Embryophyta</taxon>
        <taxon>Tracheophyta</taxon>
        <taxon>Spermatophyta</taxon>
        <taxon>Magnoliopsida</taxon>
        <taxon>eudicotyledons</taxon>
        <taxon>Gunneridae</taxon>
        <taxon>Pentapetalae</taxon>
        <taxon>asterids</taxon>
        <taxon>lamiids</taxon>
        <taxon>Lamiales</taxon>
        <taxon>Oleaceae</taxon>
        <taxon>Oleeae</taxon>
        <taxon>Olea</taxon>
    </lineage>
</organism>
<dbReference type="InterPro" id="IPR036063">
    <property type="entry name" value="Smr_dom_sf"/>
</dbReference>
<dbReference type="Gramene" id="OE9A040795T1">
    <property type="protein sequence ID" value="OE9A040795C1"/>
    <property type="gene ID" value="OE9A040795"/>
</dbReference>
<dbReference type="InterPro" id="IPR002625">
    <property type="entry name" value="Smr_dom"/>
</dbReference>
<dbReference type="GO" id="GO:0009507">
    <property type="term" value="C:chloroplast"/>
    <property type="evidence" value="ECO:0007669"/>
    <property type="project" value="TreeGrafter"/>
</dbReference>